<keyword evidence="2" id="KW-1133">Transmembrane helix</keyword>
<reference evidence="3" key="1">
    <citation type="submission" date="2020-05" db="EMBL/GenBank/DDBJ databases">
        <title>Phylogenomic resolution of chytrid fungi.</title>
        <authorList>
            <person name="Stajich J.E."/>
            <person name="Amses K."/>
            <person name="Simmons R."/>
            <person name="Seto K."/>
            <person name="Myers J."/>
            <person name="Bonds A."/>
            <person name="Quandt C.A."/>
            <person name="Barry K."/>
            <person name="Liu P."/>
            <person name="Grigoriev I."/>
            <person name="Longcore J.E."/>
            <person name="James T.Y."/>
        </authorList>
    </citation>
    <scope>NUCLEOTIDE SEQUENCE</scope>
    <source>
        <strain evidence="3">PLAUS21</strain>
    </source>
</reference>
<feature type="transmembrane region" description="Helical" evidence="2">
    <location>
        <begin position="167"/>
        <end position="191"/>
    </location>
</feature>
<dbReference type="Proteomes" id="UP001210925">
    <property type="component" value="Unassembled WGS sequence"/>
</dbReference>
<feature type="compositionally biased region" description="Low complexity" evidence="1">
    <location>
        <begin position="150"/>
        <end position="162"/>
    </location>
</feature>
<dbReference type="EMBL" id="JADGKB010000051">
    <property type="protein sequence ID" value="KAJ3256416.1"/>
    <property type="molecule type" value="Genomic_DNA"/>
</dbReference>
<dbReference type="AlphaFoldDB" id="A0AAD5UFS0"/>
<feature type="region of interest" description="Disordered" evidence="1">
    <location>
        <begin position="139"/>
        <end position="162"/>
    </location>
</feature>
<proteinExistence type="predicted"/>
<keyword evidence="2" id="KW-0812">Transmembrane</keyword>
<evidence type="ECO:0000256" key="1">
    <source>
        <dbReference type="SAM" id="MobiDB-lite"/>
    </source>
</evidence>
<organism evidence="3 4">
    <name type="scientific">Boothiomyces macroporosus</name>
    <dbReference type="NCBI Taxonomy" id="261099"/>
    <lineage>
        <taxon>Eukaryota</taxon>
        <taxon>Fungi</taxon>
        <taxon>Fungi incertae sedis</taxon>
        <taxon>Chytridiomycota</taxon>
        <taxon>Chytridiomycota incertae sedis</taxon>
        <taxon>Chytridiomycetes</taxon>
        <taxon>Rhizophydiales</taxon>
        <taxon>Terramycetaceae</taxon>
        <taxon>Boothiomyces</taxon>
    </lineage>
</organism>
<evidence type="ECO:0000313" key="3">
    <source>
        <dbReference type="EMBL" id="KAJ3256416.1"/>
    </source>
</evidence>
<evidence type="ECO:0000256" key="2">
    <source>
        <dbReference type="SAM" id="Phobius"/>
    </source>
</evidence>
<name>A0AAD5UFS0_9FUNG</name>
<keyword evidence="4" id="KW-1185">Reference proteome</keyword>
<sequence>MLELFLFITYILGQDCSTTNRLCIEQNITVGQPVKVFWPVNLIPTDINPNSLILDLFAGDSGSIYDACNSTSFVKVQEFSVAPKVAYPTINFTEITVTNNDDGKALFMQLHDPNNRQCLLGPNVAGKWTASIIVNPASTTGTTTVSGQPSATSTSASDSSSNGNSKYVIAIFSVLIAVVVLLAIFICYRLVFSKTKPPQDPEILKIEDSPIPEPRMTMDVTRPPATHFPQITDHEPPIRMTFEHSRMGVGSTEVQRNSDESLLEIIKEY</sequence>
<protein>
    <submittedName>
        <fullName evidence="3">Uncharacterized protein</fullName>
    </submittedName>
</protein>
<keyword evidence="2" id="KW-0472">Membrane</keyword>
<accession>A0AAD5UFS0</accession>
<evidence type="ECO:0000313" key="4">
    <source>
        <dbReference type="Proteomes" id="UP001210925"/>
    </source>
</evidence>
<gene>
    <name evidence="3" type="ORF">HK103_005545</name>
</gene>
<comment type="caution">
    <text evidence="3">The sequence shown here is derived from an EMBL/GenBank/DDBJ whole genome shotgun (WGS) entry which is preliminary data.</text>
</comment>
<feature type="compositionally biased region" description="Polar residues" evidence="1">
    <location>
        <begin position="139"/>
        <end position="149"/>
    </location>
</feature>